<name>A0ABR2D9F4_9ROSI</name>
<proteinExistence type="predicted"/>
<reference evidence="2 3" key="1">
    <citation type="journal article" date="2024" name="G3 (Bethesda)">
        <title>Genome assembly of Hibiscus sabdariffa L. provides insights into metabolisms of medicinal natural products.</title>
        <authorList>
            <person name="Kim T."/>
        </authorList>
    </citation>
    <scope>NUCLEOTIDE SEQUENCE [LARGE SCALE GENOMIC DNA]</scope>
    <source>
        <strain evidence="2">TK-2024</strain>
        <tissue evidence="2">Old leaves</tissue>
    </source>
</reference>
<protein>
    <submittedName>
        <fullName evidence="2">Uncharacterized protein</fullName>
    </submittedName>
</protein>
<organism evidence="2 3">
    <name type="scientific">Hibiscus sabdariffa</name>
    <name type="common">roselle</name>
    <dbReference type="NCBI Taxonomy" id="183260"/>
    <lineage>
        <taxon>Eukaryota</taxon>
        <taxon>Viridiplantae</taxon>
        <taxon>Streptophyta</taxon>
        <taxon>Embryophyta</taxon>
        <taxon>Tracheophyta</taxon>
        <taxon>Spermatophyta</taxon>
        <taxon>Magnoliopsida</taxon>
        <taxon>eudicotyledons</taxon>
        <taxon>Gunneridae</taxon>
        <taxon>Pentapetalae</taxon>
        <taxon>rosids</taxon>
        <taxon>malvids</taxon>
        <taxon>Malvales</taxon>
        <taxon>Malvaceae</taxon>
        <taxon>Malvoideae</taxon>
        <taxon>Hibiscus</taxon>
    </lineage>
</organism>
<keyword evidence="3" id="KW-1185">Reference proteome</keyword>
<dbReference type="Proteomes" id="UP001472677">
    <property type="component" value="Unassembled WGS sequence"/>
</dbReference>
<accession>A0ABR2D9F4</accession>
<gene>
    <name evidence="2" type="ORF">V6N12_054053</name>
</gene>
<sequence length="82" mass="9026">MVKKRGGRGFSGMMMPVSEEKVVRYKAYIEEGGCGLDGAEGRRELISFITEKDKARPGRPSETPSSPAGGHKRPRKMKTTDL</sequence>
<evidence type="ECO:0000313" key="2">
    <source>
        <dbReference type="EMBL" id="KAK8532617.1"/>
    </source>
</evidence>
<feature type="compositionally biased region" description="Basic residues" evidence="1">
    <location>
        <begin position="70"/>
        <end position="82"/>
    </location>
</feature>
<feature type="region of interest" description="Disordered" evidence="1">
    <location>
        <begin position="50"/>
        <end position="82"/>
    </location>
</feature>
<comment type="caution">
    <text evidence="2">The sequence shown here is derived from an EMBL/GenBank/DDBJ whole genome shotgun (WGS) entry which is preliminary data.</text>
</comment>
<dbReference type="EMBL" id="JBBPBM010000034">
    <property type="protein sequence ID" value="KAK8532617.1"/>
    <property type="molecule type" value="Genomic_DNA"/>
</dbReference>
<evidence type="ECO:0000313" key="3">
    <source>
        <dbReference type="Proteomes" id="UP001472677"/>
    </source>
</evidence>
<evidence type="ECO:0000256" key="1">
    <source>
        <dbReference type="SAM" id="MobiDB-lite"/>
    </source>
</evidence>